<reference evidence="4 5" key="1">
    <citation type="submission" date="2019-12" db="EMBL/GenBank/DDBJ databases">
        <title>Mucilaginibacter sp. HMF7410 genome sequencing and assembly.</title>
        <authorList>
            <person name="Kang H."/>
            <person name="Cha I."/>
            <person name="Kim H."/>
            <person name="Joh K."/>
        </authorList>
    </citation>
    <scope>NUCLEOTIDE SEQUENCE [LARGE SCALE GENOMIC DNA]</scope>
    <source>
        <strain evidence="4 5">HMF7410</strain>
    </source>
</reference>
<sequence>MLYNWQIQGWPNFTYNLKEIQHLVVRFAHETGEVNGIVQALPDNLQQETLLQLMLAEAVKTSEIEGEFVSREDVISSIRNNLGLNETLVPVKDLQAAGVAQLMVEVRKSFQEPLSTAMLKQWHKFLMTGSSHIKAGEWRKGTATMQVVSGAYSSETVHFEAPPSSKVPSQMEKFLTWFNLAASETEGDVAQALLKSAVAHLYFESIHPFKDGNGRIGRAIAEKALSQSLKRPVMLSLSKTIEKNKKAYYEELKKAQCTLEITDWIKYFATVTLEAQVDAKLMVQFSLKKARYFEQYKNQLNDRQLKAVNKMLDKGAEGFEGGMTAKKYMAITGASKATATRDLQYLYEIGALVVEGAGRSVRYGLGF</sequence>
<dbReference type="GO" id="GO:0005524">
    <property type="term" value="F:ATP binding"/>
    <property type="evidence" value="ECO:0007669"/>
    <property type="project" value="UniProtKB-KW"/>
</dbReference>
<evidence type="ECO:0000256" key="2">
    <source>
        <dbReference type="PIRSR" id="PIRSR640198-2"/>
    </source>
</evidence>
<evidence type="ECO:0000313" key="4">
    <source>
        <dbReference type="EMBL" id="MVN21741.1"/>
    </source>
</evidence>
<keyword evidence="2" id="KW-0547">Nucleotide-binding</keyword>
<dbReference type="Gene3D" id="1.10.10.10">
    <property type="entry name" value="Winged helix-like DNA-binding domain superfamily/Winged helix DNA-binding domain"/>
    <property type="match status" value="1"/>
</dbReference>
<dbReference type="PANTHER" id="PTHR13504">
    <property type="entry name" value="FIDO DOMAIN-CONTAINING PROTEIN DDB_G0283145"/>
    <property type="match status" value="1"/>
</dbReference>
<dbReference type="Pfam" id="PF13776">
    <property type="entry name" value="DUF4172"/>
    <property type="match status" value="1"/>
</dbReference>
<dbReference type="RefSeq" id="WP_157566331.1">
    <property type="nucleotide sequence ID" value="NZ_WPIK01000007.1"/>
</dbReference>
<keyword evidence="5" id="KW-1185">Reference proteome</keyword>
<feature type="active site" evidence="1">
    <location>
        <position position="207"/>
    </location>
</feature>
<evidence type="ECO:0000259" key="3">
    <source>
        <dbReference type="PROSITE" id="PS51459"/>
    </source>
</evidence>
<evidence type="ECO:0000256" key="1">
    <source>
        <dbReference type="PIRSR" id="PIRSR640198-1"/>
    </source>
</evidence>
<dbReference type="Pfam" id="PF02661">
    <property type="entry name" value="Fic"/>
    <property type="match status" value="1"/>
</dbReference>
<name>A0A7K1SWP3_9SPHI</name>
<keyword evidence="2" id="KW-0067">ATP-binding</keyword>
<protein>
    <submittedName>
        <fullName evidence="4">DUF4172 domain-containing protein</fullName>
    </submittedName>
</protein>
<dbReference type="InterPro" id="IPR036388">
    <property type="entry name" value="WH-like_DNA-bd_sf"/>
</dbReference>
<dbReference type="InterPro" id="IPR036597">
    <property type="entry name" value="Fido-like_dom_sf"/>
</dbReference>
<dbReference type="Proteomes" id="UP000462014">
    <property type="component" value="Unassembled WGS sequence"/>
</dbReference>
<evidence type="ECO:0000313" key="5">
    <source>
        <dbReference type="Proteomes" id="UP000462014"/>
    </source>
</evidence>
<gene>
    <name evidence="4" type="ORF">GO621_09350</name>
</gene>
<dbReference type="InterPro" id="IPR003812">
    <property type="entry name" value="Fido"/>
</dbReference>
<comment type="caution">
    <text evidence="4">The sequence shown here is derived from an EMBL/GenBank/DDBJ whole genome shotgun (WGS) entry which is preliminary data.</text>
</comment>
<dbReference type="PANTHER" id="PTHR13504:SF33">
    <property type="entry name" value="FIC FAMILY PROTEIN"/>
    <property type="match status" value="1"/>
</dbReference>
<feature type="binding site" evidence="2">
    <location>
        <begin position="211"/>
        <end position="218"/>
    </location>
    <ligand>
        <name>ATP</name>
        <dbReference type="ChEBI" id="CHEBI:30616"/>
    </ligand>
</feature>
<feature type="binding site" evidence="2">
    <location>
        <begin position="248"/>
        <end position="249"/>
    </location>
    <ligand>
        <name>ATP</name>
        <dbReference type="ChEBI" id="CHEBI:30616"/>
    </ligand>
</feature>
<dbReference type="PROSITE" id="PS51459">
    <property type="entry name" value="FIDO"/>
    <property type="match status" value="1"/>
</dbReference>
<dbReference type="AlphaFoldDB" id="A0A7K1SWP3"/>
<accession>A0A7K1SWP3</accession>
<dbReference type="InterPro" id="IPR025230">
    <property type="entry name" value="DUF4172"/>
</dbReference>
<dbReference type="SUPFAM" id="SSF140931">
    <property type="entry name" value="Fic-like"/>
    <property type="match status" value="1"/>
</dbReference>
<feature type="domain" description="Fido" evidence="3">
    <location>
        <begin position="114"/>
        <end position="270"/>
    </location>
</feature>
<organism evidence="4 5">
    <name type="scientific">Mucilaginibacter arboris</name>
    <dbReference type="NCBI Taxonomy" id="2682090"/>
    <lineage>
        <taxon>Bacteria</taxon>
        <taxon>Pseudomonadati</taxon>
        <taxon>Bacteroidota</taxon>
        <taxon>Sphingobacteriia</taxon>
        <taxon>Sphingobacteriales</taxon>
        <taxon>Sphingobacteriaceae</taxon>
        <taxon>Mucilaginibacter</taxon>
    </lineage>
</organism>
<dbReference type="Gene3D" id="1.10.3290.10">
    <property type="entry name" value="Fido-like domain"/>
    <property type="match status" value="1"/>
</dbReference>
<dbReference type="InterPro" id="IPR040198">
    <property type="entry name" value="Fido_containing"/>
</dbReference>
<dbReference type="EMBL" id="WPIK01000007">
    <property type="protein sequence ID" value="MVN21741.1"/>
    <property type="molecule type" value="Genomic_DNA"/>
</dbReference>
<proteinExistence type="predicted"/>